<dbReference type="Proteomes" id="UP000283077">
    <property type="component" value="Unassembled WGS sequence"/>
</dbReference>
<dbReference type="InterPro" id="IPR002933">
    <property type="entry name" value="Peptidase_M20"/>
</dbReference>
<dbReference type="EMBL" id="SACS01000013">
    <property type="protein sequence ID" value="RVU35664.1"/>
    <property type="molecule type" value="Genomic_DNA"/>
</dbReference>
<dbReference type="Gene3D" id="3.40.630.10">
    <property type="entry name" value="Zn peptidases"/>
    <property type="match status" value="1"/>
</dbReference>
<feature type="binding site" evidence="2">
    <location>
        <position position="207"/>
    </location>
    <ligand>
        <name>Mn(2+)</name>
        <dbReference type="ChEBI" id="CHEBI:29035"/>
        <label>2</label>
    </ligand>
</feature>
<dbReference type="PIRSF" id="PIRSF005962">
    <property type="entry name" value="Pept_M20D_amidohydro"/>
    <property type="match status" value="1"/>
</dbReference>
<dbReference type="PANTHER" id="PTHR11014:SF63">
    <property type="entry name" value="METALLOPEPTIDASE, PUTATIVE (AFU_ORTHOLOGUE AFUA_6G09600)-RELATED"/>
    <property type="match status" value="1"/>
</dbReference>
<feature type="binding site" evidence="2">
    <location>
        <position position="146"/>
    </location>
    <ligand>
        <name>Mn(2+)</name>
        <dbReference type="ChEBI" id="CHEBI:29035"/>
        <label>2</label>
    </ligand>
</feature>
<reference evidence="5 6" key="1">
    <citation type="submission" date="2019-01" db="EMBL/GenBank/DDBJ databases">
        <authorList>
            <person name="Chen W.-M."/>
        </authorList>
    </citation>
    <scope>NUCLEOTIDE SEQUENCE [LARGE SCALE GENOMIC DNA]</scope>
    <source>
        <strain evidence="5 6">KYPC3</strain>
    </source>
</reference>
<evidence type="ECO:0000256" key="3">
    <source>
        <dbReference type="SAM" id="SignalP"/>
    </source>
</evidence>
<dbReference type="Pfam" id="PF01546">
    <property type="entry name" value="Peptidase_M20"/>
    <property type="match status" value="1"/>
</dbReference>
<sequence length="453" mass="48755">MKSLTHVFTKSLTKKISLLLTPLALSCQVAFAAPADLSKAIEADYQQHLSSLFQHFHQHPELSHLEFNTAKRLAAELKAAGFTVTTGVGKTGVVAILKNGPGPLVMMRADMDGLPVEEKSGLAYASKVKTKDWDGKEVSVMHACGHDVHITSLVGTARQMAARKKAWSGTLMLIGQPAEERVGGAQSMMDDGLYQRFGKPDYALAFHVSSEIEAGKIVAVEGSPYSGVDSVDIIIHGVGAHGASPHRGKDPIVLGAQIVLALQTIISRELAPKEPGVITVGSFHAGSKHNIIPDQAVLQLTVRNDNLETRDYLIQAIERVAKNLGRAAGLPEDKLPEVKVDPQTTPPTVNDIPLTQRLKASWRKTMGEQIFDENYRRLGMGAEDFPFLTINPYIPSTYFAVGGTPAAAFAAEKNGGPAVPSHHSPLFKVEPEPAIRTGVEATVHALFELMPVK</sequence>
<dbReference type="NCBIfam" id="TIGR01891">
    <property type="entry name" value="amidohydrolases"/>
    <property type="match status" value="1"/>
</dbReference>
<dbReference type="Gene3D" id="3.30.70.360">
    <property type="match status" value="1"/>
</dbReference>
<dbReference type="PROSITE" id="PS51257">
    <property type="entry name" value="PROKAR_LIPOPROTEIN"/>
    <property type="match status" value="1"/>
</dbReference>
<dbReference type="FunFam" id="3.30.70.360:FF:000001">
    <property type="entry name" value="N-acetyldiaminopimelate deacetylase"/>
    <property type="match status" value="1"/>
</dbReference>
<dbReference type="RefSeq" id="WP_127699439.1">
    <property type="nucleotide sequence ID" value="NZ_SACS01000013.1"/>
</dbReference>
<keyword evidence="6" id="KW-1185">Reference proteome</keyword>
<dbReference type="SUPFAM" id="SSF53187">
    <property type="entry name" value="Zn-dependent exopeptidases"/>
    <property type="match status" value="1"/>
</dbReference>
<dbReference type="InterPro" id="IPR011650">
    <property type="entry name" value="Peptidase_M20_dimer"/>
</dbReference>
<dbReference type="PANTHER" id="PTHR11014">
    <property type="entry name" value="PEPTIDASE M20 FAMILY MEMBER"/>
    <property type="match status" value="1"/>
</dbReference>
<evidence type="ECO:0000256" key="1">
    <source>
        <dbReference type="ARBA" id="ARBA00022801"/>
    </source>
</evidence>
<dbReference type="InterPro" id="IPR017439">
    <property type="entry name" value="Amidohydrolase"/>
</dbReference>
<dbReference type="GO" id="GO:0019877">
    <property type="term" value="P:diaminopimelate biosynthetic process"/>
    <property type="evidence" value="ECO:0007669"/>
    <property type="project" value="UniProtKB-ARBA"/>
</dbReference>
<evidence type="ECO:0000259" key="4">
    <source>
        <dbReference type="Pfam" id="PF07687"/>
    </source>
</evidence>
<feature type="binding site" evidence="2">
    <location>
        <position position="144"/>
    </location>
    <ligand>
        <name>Mn(2+)</name>
        <dbReference type="ChEBI" id="CHEBI:29035"/>
        <label>2</label>
    </ligand>
</feature>
<comment type="cofactor">
    <cofactor evidence="2">
        <name>Mn(2+)</name>
        <dbReference type="ChEBI" id="CHEBI:29035"/>
    </cofactor>
    <text evidence="2">The Mn(2+) ion enhances activity.</text>
</comment>
<evidence type="ECO:0000313" key="6">
    <source>
        <dbReference type="Proteomes" id="UP000283077"/>
    </source>
</evidence>
<proteinExistence type="predicted"/>
<feature type="chain" id="PRO_5019466577" evidence="3">
    <location>
        <begin position="33"/>
        <end position="453"/>
    </location>
</feature>
<feature type="domain" description="Peptidase M20 dimerisation" evidence="4">
    <location>
        <begin position="227"/>
        <end position="325"/>
    </location>
</feature>
<feature type="signal peptide" evidence="3">
    <location>
        <begin position="1"/>
        <end position="32"/>
    </location>
</feature>
<evidence type="ECO:0000256" key="2">
    <source>
        <dbReference type="PIRSR" id="PIRSR005962-1"/>
    </source>
</evidence>
<accession>A0A437QMB1</accession>
<dbReference type="InterPro" id="IPR036264">
    <property type="entry name" value="Bact_exopeptidase_dim_dom"/>
</dbReference>
<dbReference type="OrthoDB" id="9777385at2"/>
<keyword evidence="2" id="KW-0479">Metal-binding</keyword>
<dbReference type="AlphaFoldDB" id="A0A437QMB1"/>
<dbReference type="GO" id="GO:0046872">
    <property type="term" value="F:metal ion binding"/>
    <property type="evidence" value="ECO:0007669"/>
    <property type="project" value="UniProtKB-KW"/>
</dbReference>
<evidence type="ECO:0000313" key="5">
    <source>
        <dbReference type="EMBL" id="RVU35664.1"/>
    </source>
</evidence>
<dbReference type="SUPFAM" id="SSF55031">
    <property type="entry name" value="Bacterial exopeptidase dimerisation domain"/>
    <property type="match status" value="1"/>
</dbReference>
<comment type="caution">
    <text evidence="5">The sequence shown here is derived from an EMBL/GenBank/DDBJ whole genome shotgun (WGS) entry which is preliminary data.</text>
</comment>
<gene>
    <name evidence="5" type="ORF">EOE67_12605</name>
</gene>
<keyword evidence="3" id="KW-0732">Signal</keyword>
<dbReference type="GO" id="GO:0050118">
    <property type="term" value="F:N-acetyldiaminopimelate deacetylase activity"/>
    <property type="evidence" value="ECO:0007669"/>
    <property type="project" value="UniProtKB-ARBA"/>
</dbReference>
<keyword evidence="1 5" id="KW-0378">Hydrolase</keyword>
<keyword evidence="2" id="KW-0464">Manganese</keyword>
<name>A0A437QMB1_9GAMM</name>
<feature type="binding site" evidence="2">
    <location>
        <position position="423"/>
    </location>
    <ligand>
        <name>Mn(2+)</name>
        <dbReference type="ChEBI" id="CHEBI:29035"/>
        <label>2</label>
    </ligand>
</feature>
<protein>
    <submittedName>
        <fullName evidence="5">Amidohydrolase</fullName>
    </submittedName>
</protein>
<dbReference type="Pfam" id="PF07687">
    <property type="entry name" value="M20_dimer"/>
    <property type="match status" value="1"/>
</dbReference>
<feature type="binding site" evidence="2">
    <location>
        <position position="180"/>
    </location>
    <ligand>
        <name>Mn(2+)</name>
        <dbReference type="ChEBI" id="CHEBI:29035"/>
        <label>2</label>
    </ligand>
</feature>
<organism evidence="5 6">
    <name type="scientific">Rheinheimera riviphila</name>
    <dbReference type="NCBI Taxonomy" id="1834037"/>
    <lineage>
        <taxon>Bacteria</taxon>
        <taxon>Pseudomonadati</taxon>
        <taxon>Pseudomonadota</taxon>
        <taxon>Gammaproteobacteria</taxon>
        <taxon>Chromatiales</taxon>
        <taxon>Chromatiaceae</taxon>
        <taxon>Rheinheimera</taxon>
    </lineage>
</organism>